<dbReference type="EMBL" id="JAZHOG010000004">
    <property type="protein sequence ID" value="MEJ8567543.1"/>
    <property type="molecule type" value="Genomic_DNA"/>
</dbReference>
<dbReference type="Pfam" id="PF09179">
    <property type="entry name" value="TilS"/>
    <property type="match status" value="1"/>
</dbReference>
<dbReference type="Proteomes" id="UP001359886">
    <property type="component" value="Unassembled WGS sequence"/>
</dbReference>
<evidence type="ECO:0000256" key="7">
    <source>
        <dbReference type="ARBA" id="ARBA00048539"/>
    </source>
</evidence>
<evidence type="ECO:0000313" key="10">
    <source>
        <dbReference type="EMBL" id="MEJ8567543.1"/>
    </source>
</evidence>
<keyword evidence="11" id="KW-1185">Reference proteome</keyword>
<dbReference type="InterPro" id="IPR015262">
    <property type="entry name" value="tRNA_Ile_lys_synt_subst-bd"/>
</dbReference>
<dbReference type="PANTHER" id="PTHR43033">
    <property type="entry name" value="TRNA(ILE)-LYSIDINE SYNTHASE-RELATED"/>
    <property type="match status" value="1"/>
</dbReference>
<dbReference type="Gene3D" id="1.20.59.20">
    <property type="match status" value="1"/>
</dbReference>
<reference evidence="10 11" key="1">
    <citation type="submission" date="2024-02" db="EMBL/GenBank/DDBJ databases">
        <title>A novel Wenzhouxiangellaceae bacterium, isolated from coastal sediments.</title>
        <authorList>
            <person name="Du Z.-J."/>
            <person name="Ye Y.-Q."/>
            <person name="Zhang X.-Y."/>
        </authorList>
    </citation>
    <scope>NUCLEOTIDE SEQUENCE [LARGE SCALE GENOMIC DNA]</scope>
    <source>
        <strain evidence="10 11">CH-27</strain>
    </source>
</reference>
<dbReference type="PANTHER" id="PTHR43033:SF1">
    <property type="entry name" value="TRNA(ILE)-LYSIDINE SYNTHASE-RELATED"/>
    <property type="match status" value="1"/>
</dbReference>
<dbReference type="GO" id="GO:0032267">
    <property type="term" value="F:tRNA(Ile)-lysidine synthase activity"/>
    <property type="evidence" value="ECO:0007669"/>
    <property type="project" value="UniProtKB-EC"/>
</dbReference>
<dbReference type="Pfam" id="PF01171">
    <property type="entry name" value="ATP_bind_3"/>
    <property type="match status" value="1"/>
</dbReference>
<comment type="subcellular location">
    <subcellularLocation>
        <location evidence="1 8">Cytoplasm</location>
    </subcellularLocation>
</comment>
<dbReference type="InterPro" id="IPR012795">
    <property type="entry name" value="tRNA_Ile_lys_synt_N"/>
</dbReference>
<dbReference type="EC" id="6.3.4.19" evidence="8"/>
<evidence type="ECO:0000259" key="9">
    <source>
        <dbReference type="SMART" id="SM00977"/>
    </source>
</evidence>
<dbReference type="CDD" id="cd01992">
    <property type="entry name" value="TilS_N"/>
    <property type="match status" value="1"/>
</dbReference>
<dbReference type="Pfam" id="PF11734">
    <property type="entry name" value="TilS_C"/>
    <property type="match status" value="1"/>
</dbReference>
<dbReference type="HAMAP" id="MF_01161">
    <property type="entry name" value="tRNA_Ile_lys_synt"/>
    <property type="match status" value="1"/>
</dbReference>
<dbReference type="SUPFAM" id="SSF56037">
    <property type="entry name" value="PheT/TilS domain"/>
    <property type="match status" value="1"/>
</dbReference>
<dbReference type="InterPro" id="IPR012094">
    <property type="entry name" value="tRNA_Ile_lys_synt"/>
</dbReference>
<dbReference type="NCBIfam" id="TIGR02432">
    <property type="entry name" value="lysidine_TilS_N"/>
    <property type="match status" value="1"/>
</dbReference>
<dbReference type="GO" id="GO:0005737">
    <property type="term" value="C:cytoplasm"/>
    <property type="evidence" value="ECO:0007669"/>
    <property type="project" value="UniProtKB-SubCell"/>
</dbReference>
<dbReference type="Gene3D" id="3.40.50.620">
    <property type="entry name" value="HUPs"/>
    <property type="match status" value="1"/>
</dbReference>
<feature type="domain" description="Lysidine-tRNA(Ile) synthetase C-terminal" evidence="9">
    <location>
        <begin position="362"/>
        <end position="435"/>
    </location>
</feature>
<evidence type="ECO:0000256" key="4">
    <source>
        <dbReference type="ARBA" id="ARBA00022694"/>
    </source>
</evidence>
<organism evidence="10 11">
    <name type="scientific">Elongatibacter sediminis</name>
    <dbReference type="NCBI Taxonomy" id="3119006"/>
    <lineage>
        <taxon>Bacteria</taxon>
        <taxon>Pseudomonadati</taxon>
        <taxon>Pseudomonadota</taxon>
        <taxon>Gammaproteobacteria</taxon>
        <taxon>Chromatiales</taxon>
        <taxon>Wenzhouxiangellaceae</taxon>
        <taxon>Elongatibacter</taxon>
    </lineage>
</organism>
<comment type="domain">
    <text evidence="8">The N-terminal region contains the highly conserved SGGXDS motif, predicted to be a P-loop motif involved in ATP binding.</text>
</comment>
<name>A0AAW9RHI8_9GAMM</name>
<dbReference type="SUPFAM" id="SSF82829">
    <property type="entry name" value="MesJ substrate recognition domain-like"/>
    <property type="match status" value="1"/>
</dbReference>
<accession>A0AAW9RHI8</accession>
<dbReference type="RefSeq" id="WP_354694861.1">
    <property type="nucleotide sequence ID" value="NZ_JAZHOG010000004.1"/>
</dbReference>
<dbReference type="GO" id="GO:0005524">
    <property type="term" value="F:ATP binding"/>
    <property type="evidence" value="ECO:0007669"/>
    <property type="project" value="UniProtKB-UniRule"/>
</dbReference>
<dbReference type="SUPFAM" id="SSF52402">
    <property type="entry name" value="Adenine nucleotide alpha hydrolases-like"/>
    <property type="match status" value="1"/>
</dbReference>
<keyword evidence="5 8" id="KW-0547">Nucleotide-binding</keyword>
<feature type="binding site" evidence="8">
    <location>
        <begin position="31"/>
        <end position="36"/>
    </location>
    <ligand>
        <name>ATP</name>
        <dbReference type="ChEBI" id="CHEBI:30616"/>
    </ligand>
</feature>
<proteinExistence type="inferred from homology"/>
<dbReference type="NCBIfam" id="TIGR02433">
    <property type="entry name" value="lysidine_TilS_C"/>
    <property type="match status" value="1"/>
</dbReference>
<keyword evidence="6 8" id="KW-0067">ATP-binding</keyword>
<sequence>MNRAAEGFNGERLLARLHDLPRAHRYLVGFSGGADSSALLAALHELGDRCPATVSAVHFNHGLHENAGKWKTHCEAFCAHRGIPIRVENLDIDVPPGRSPETRARAERYRVVTTLMEAGTVYLTAHQQNDRAETLLLNLLRGSGLDGIASIPKLRPLGSGWVARPMLNVTRSEIESYLRDRNIEWIEDPSNRDTSLDRNFLRHEVLPLLHTRWPGLPGSLSRTAQHARETLDTLNDDLATRFGKRLVDPYTFEISGLSALPRVYAALLLRQWIRERDLLPPPERRLSEFLDQLTGRASPDSAPELRWAGWQIKRHGSLLWLHPIAYPASCPERKWDGSGQLELNPDFGTLSVDAAISCKHRFRVGPRRAGPGLQISPGGPRRKLKELMREQGIPPWLRNAVPVLYREDEPLAIGDWTLSHTWRTLLSEKHSVYRWKPRDELLMKLRAACHQPTIDRSGTLS</sequence>
<comment type="similarity">
    <text evidence="8">Belongs to the tRNA(Ile)-lysidine synthase family.</text>
</comment>
<evidence type="ECO:0000256" key="2">
    <source>
        <dbReference type="ARBA" id="ARBA00022490"/>
    </source>
</evidence>
<comment type="catalytic activity">
    <reaction evidence="7 8">
        <text>cytidine(34) in tRNA(Ile2) + L-lysine + ATP = lysidine(34) in tRNA(Ile2) + AMP + diphosphate + H(+)</text>
        <dbReference type="Rhea" id="RHEA:43744"/>
        <dbReference type="Rhea" id="RHEA-COMP:10625"/>
        <dbReference type="Rhea" id="RHEA-COMP:10670"/>
        <dbReference type="ChEBI" id="CHEBI:15378"/>
        <dbReference type="ChEBI" id="CHEBI:30616"/>
        <dbReference type="ChEBI" id="CHEBI:32551"/>
        <dbReference type="ChEBI" id="CHEBI:33019"/>
        <dbReference type="ChEBI" id="CHEBI:82748"/>
        <dbReference type="ChEBI" id="CHEBI:83665"/>
        <dbReference type="ChEBI" id="CHEBI:456215"/>
        <dbReference type="EC" id="6.3.4.19"/>
    </reaction>
</comment>
<keyword evidence="3 8" id="KW-0436">Ligase</keyword>
<evidence type="ECO:0000256" key="1">
    <source>
        <dbReference type="ARBA" id="ARBA00004496"/>
    </source>
</evidence>
<dbReference type="InterPro" id="IPR014729">
    <property type="entry name" value="Rossmann-like_a/b/a_fold"/>
</dbReference>
<keyword evidence="4 8" id="KW-0819">tRNA processing</keyword>
<gene>
    <name evidence="8 10" type="primary">tilS</name>
    <name evidence="10" type="ORF">V3330_07885</name>
</gene>
<dbReference type="SMART" id="SM00977">
    <property type="entry name" value="TilS_C"/>
    <property type="match status" value="1"/>
</dbReference>
<dbReference type="AlphaFoldDB" id="A0AAW9RHI8"/>
<dbReference type="GO" id="GO:0006400">
    <property type="term" value="P:tRNA modification"/>
    <property type="evidence" value="ECO:0007669"/>
    <property type="project" value="UniProtKB-UniRule"/>
</dbReference>
<dbReference type="InterPro" id="IPR011063">
    <property type="entry name" value="TilS/TtcA_N"/>
</dbReference>
<evidence type="ECO:0000313" key="11">
    <source>
        <dbReference type="Proteomes" id="UP001359886"/>
    </source>
</evidence>
<keyword evidence="2 8" id="KW-0963">Cytoplasm</keyword>
<evidence type="ECO:0000256" key="3">
    <source>
        <dbReference type="ARBA" id="ARBA00022598"/>
    </source>
</evidence>
<comment type="caution">
    <text evidence="10">The sequence shown here is derived from an EMBL/GenBank/DDBJ whole genome shotgun (WGS) entry which is preliminary data.</text>
</comment>
<evidence type="ECO:0000256" key="6">
    <source>
        <dbReference type="ARBA" id="ARBA00022840"/>
    </source>
</evidence>
<evidence type="ECO:0000256" key="8">
    <source>
        <dbReference type="HAMAP-Rule" id="MF_01161"/>
    </source>
</evidence>
<protein>
    <recommendedName>
        <fullName evidence="8">tRNA(Ile)-lysidine synthase</fullName>
        <ecNumber evidence="8">6.3.4.19</ecNumber>
    </recommendedName>
    <alternativeName>
        <fullName evidence="8">tRNA(Ile)-2-lysyl-cytidine synthase</fullName>
    </alternativeName>
    <alternativeName>
        <fullName evidence="8">tRNA(Ile)-lysidine synthetase</fullName>
    </alternativeName>
</protein>
<comment type="function">
    <text evidence="8">Ligates lysine onto the cytidine present at position 34 of the AUA codon-specific tRNA(Ile) that contains the anticodon CAU, in an ATP-dependent manner. Cytidine is converted to lysidine, thus changing the amino acid specificity of the tRNA from methionine to isoleucine.</text>
</comment>
<evidence type="ECO:0000256" key="5">
    <source>
        <dbReference type="ARBA" id="ARBA00022741"/>
    </source>
</evidence>
<dbReference type="InterPro" id="IPR012796">
    <property type="entry name" value="Lysidine-tRNA-synth_C"/>
</dbReference>